<dbReference type="GO" id="GO:0005737">
    <property type="term" value="C:cytoplasm"/>
    <property type="evidence" value="ECO:0007669"/>
    <property type="project" value="UniProtKB-SubCell"/>
</dbReference>
<keyword evidence="5" id="KW-0479">Metal-binding</keyword>
<evidence type="ECO:0000256" key="1">
    <source>
        <dbReference type="ARBA" id="ARBA00004123"/>
    </source>
</evidence>
<gene>
    <name evidence="11 13" type="ORF">P152DRAFT_477281</name>
</gene>
<keyword evidence="4" id="KW-0690">Ribosome biogenesis</keyword>
<dbReference type="GO" id="GO:0008270">
    <property type="term" value="F:zinc ion binding"/>
    <property type="evidence" value="ECO:0007669"/>
    <property type="project" value="UniProtKB-KW"/>
</dbReference>
<dbReference type="AlphaFoldDB" id="A0A6G1FS48"/>
<dbReference type="PANTHER" id="PTHR46095">
    <property type="entry name" value="ZINC FINGER PROTEIN 593"/>
    <property type="match status" value="1"/>
</dbReference>
<keyword evidence="6" id="KW-0863">Zinc-finger</keyword>
<organism evidence="11">
    <name type="scientific">Eremomyces bilateralis CBS 781.70</name>
    <dbReference type="NCBI Taxonomy" id="1392243"/>
    <lineage>
        <taxon>Eukaryota</taxon>
        <taxon>Fungi</taxon>
        <taxon>Dikarya</taxon>
        <taxon>Ascomycota</taxon>
        <taxon>Pezizomycotina</taxon>
        <taxon>Dothideomycetes</taxon>
        <taxon>Dothideomycetes incertae sedis</taxon>
        <taxon>Eremomycetales</taxon>
        <taxon>Eremomycetaceae</taxon>
        <taxon>Eremomyces</taxon>
    </lineage>
</organism>
<dbReference type="GO" id="GO:0003676">
    <property type="term" value="F:nucleic acid binding"/>
    <property type="evidence" value="ECO:0007669"/>
    <property type="project" value="InterPro"/>
</dbReference>
<dbReference type="Proteomes" id="UP000504638">
    <property type="component" value="Unplaced"/>
</dbReference>
<keyword evidence="8" id="KW-0539">Nucleus</keyword>
<reference evidence="11 13" key="1">
    <citation type="submission" date="2020-01" db="EMBL/GenBank/DDBJ databases">
        <authorList>
            <consortium name="DOE Joint Genome Institute"/>
            <person name="Haridas S."/>
            <person name="Albert R."/>
            <person name="Binder M."/>
            <person name="Bloem J."/>
            <person name="Labutti K."/>
            <person name="Salamov A."/>
            <person name="Andreopoulos B."/>
            <person name="Baker S.E."/>
            <person name="Barry K."/>
            <person name="Bills G."/>
            <person name="Bluhm B.H."/>
            <person name="Cannon C."/>
            <person name="Castanera R."/>
            <person name="Culley D.E."/>
            <person name="Daum C."/>
            <person name="Ezra D."/>
            <person name="Gonzalez J.B."/>
            <person name="Henrissat B."/>
            <person name="Kuo A."/>
            <person name="Liang C."/>
            <person name="Lipzen A."/>
            <person name="Lutzoni F."/>
            <person name="Magnuson J."/>
            <person name="Mondo S."/>
            <person name="Nolan M."/>
            <person name="Ohm R."/>
            <person name="Pangilinan J."/>
            <person name="Park H.-J."/>
            <person name="Ramirez L."/>
            <person name="Alfaro M."/>
            <person name="Sun H."/>
            <person name="Tritt A."/>
            <person name="Yoshinaga Y."/>
            <person name="Zwiers L.-H."/>
            <person name="Turgeon B.G."/>
            <person name="Goodwin S.B."/>
            <person name="Spatafora J.W."/>
            <person name="Crous P.W."/>
            <person name="Grigoriev I.V."/>
        </authorList>
    </citation>
    <scope>NUCLEOTIDE SEQUENCE</scope>
    <source>
        <strain evidence="11 13">CBS 781.70</strain>
    </source>
</reference>
<evidence type="ECO:0000256" key="4">
    <source>
        <dbReference type="ARBA" id="ARBA00022517"/>
    </source>
</evidence>
<evidence type="ECO:0000256" key="8">
    <source>
        <dbReference type="ARBA" id="ARBA00023242"/>
    </source>
</evidence>
<dbReference type="EMBL" id="ML975183">
    <property type="protein sequence ID" value="KAF1808492.1"/>
    <property type="molecule type" value="Genomic_DNA"/>
</dbReference>
<dbReference type="SMART" id="SM00451">
    <property type="entry name" value="ZnF_U1"/>
    <property type="match status" value="1"/>
</dbReference>
<dbReference type="GO" id="GO:0042254">
    <property type="term" value="P:ribosome biogenesis"/>
    <property type="evidence" value="ECO:0007669"/>
    <property type="project" value="UniProtKB-KW"/>
</dbReference>
<dbReference type="Gene3D" id="3.30.160.60">
    <property type="entry name" value="Classic Zinc Finger"/>
    <property type="match status" value="1"/>
</dbReference>
<reference evidence="13" key="2">
    <citation type="submission" date="2020-04" db="EMBL/GenBank/DDBJ databases">
        <authorList>
            <consortium name="NCBI Genome Project"/>
        </authorList>
    </citation>
    <scope>NUCLEOTIDE SEQUENCE</scope>
    <source>
        <strain evidence="13">CBS 781.70</strain>
    </source>
</reference>
<dbReference type="OrthoDB" id="24683at2759"/>
<dbReference type="GO" id="GO:0043021">
    <property type="term" value="F:ribonucleoprotein complex binding"/>
    <property type="evidence" value="ECO:0007669"/>
    <property type="project" value="UniProtKB-ARBA"/>
</dbReference>
<evidence type="ECO:0000256" key="6">
    <source>
        <dbReference type="ARBA" id="ARBA00022771"/>
    </source>
</evidence>
<comment type="subcellular location">
    <subcellularLocation>
        <location evidence="2">Cytoplasm</location>
    </subcellularLocation>
    <subcellularLocation>
        <location evidence="1">Nucleus</location>
    </subcellularLocation>
</comment>
<protein>
    <submittedName>
        <fullName evidence="11 13">Zinc finger-containing protein</fullName>
    </submittedName>
</protein>
<evidence type="ECO:0000256" key="2">
    <source>
        <dbReference type="ARBA" id="ARBA00004496"/>
    </source>
</evidence>
<dbReference type="InterPro" id="IPR013087">
    <property type="entry name" value="Znf_C2H2_type"/>
</dbReference>
<evidence type="ECO:0000259" key="10">
    <source>
        <dbReference type="PROSITE" id="PS00028"/>
    </source>
</evidence>
<evidence type="ECO:0000256" key="5">
    <source>
        <dbReference type="ARBA" id="ARBA00022723"/>
    </source>
</evidence>
<sequence>MPAIRGSESKKKTRRYTRDIDQAYSDLHDPNHLRLYKDTKAVEDLPGLGQHYCTECAKWFESEPNFLSHIKGKPHKKRVRQLREKPYGHKEADAAAGLFVDNGKGVEMLEDPKSTEMDVA</sequence>
<comment type="similarity">
    <text evidence="9">Belongs to the ZNF593/BUD20 C2H2-type zinc-finger protein family.</text>
</comment>
<dbReference type="PANTHER" id="PTHR46095:SF1">
    <property type="entry name" value="ZINC FINGER PROTEIN 593"/>
    <property type="match status" value="1"/>
</dbReference>
<dbReference type="GO" id="GO:0005634">
    <property type="term" value="C:nucleus"/>
    <property type="evidence" value="ECO:0007669"/>
    <property type="project" value="UniProtKB-SubCell"/>
</dbReference>
<dbReference type="InterPro" id="IPR003604">
    <property type="entry name" value="Matrin/U1-like-C_Znf_C2H2"/>
</dbReference>
<dbReference type="InterPro" id="IPR036236">
    <property type="entry name" value="Znf_C2H2_sf"/>
</dbReference>
<reference evidence="13" key="3">
    <citation type="submission" date="2025-04" db="UniProtKB">
        <authorList>
            <consortium name="RefSeq"/>
        </authorList>
    </citation>
    <scope>IDENTIFICATION</scope>
    <source>
        <strain evidence="13">CBS 781.70</strain>
    </source>
</reference>
<keyword evidence="12" id="KW-1185">Reference proteome</keyword>
<dbReference type="FunFam" id="3.30.160.60:FF:000299">
    <property type="entry name" value="Zinc finger protein 593"/>
    <property type="match status" value="1"/>
</dbReference>
<proteinExistence type="inferred from homology"/>
<name>A0A6G1FS48_9PEZI</name>
<evidence type="ECO:0000313" key="13">
    <source>
        <dbReference type="RefSeq" id="XP_033530123.1"/>
    </source>
</evidence>
<dbReference type="InterPro" id="IPR051879">
    <property type="entry name" value="C2H2-ZF_Maturation_Protein"/>
</dbReference>
<evidence type="ECO:0000256" key="3">
    <source>
        <dbReference type="ARBA" id="ARBA00022490"/>
    </source>
</evidence>
<dbReference type="SUPFAM" id="SSF57667">
    <property type="entry name" value="beta-beta-alpha zinc fingers"/>
    <property type="match status" value="1"/>
</dbReference>
<dbReference type="RefSeq" id="XP_033530123.1">
    <property type="nucleotide sequence ID" value="XM_033681571.1"/>
</dbReference>
<evidence type="ECO:0000313" key="12">
    <source>
        <dbReference type="Proteomes" id="UP000504638"/>
    </source>
</evidence>
<keyword evidence="3" id="KW-0963">Cytoplasm</keyword>
<evidence type="ECO:0000256" key="9">
    <source>
        <dbReference type="ARBA" id="ARBA00038064"/>
    </source>
</evidence>
<evidence type="ECO:0000313" key="11">
    <source>
        <dbReference type="EMBL" id="KAF1808492.1"/>
    </source>
</evidence>
<evidence type="ECO:0000256" key="7">
    <source>
        <dbReference type="ARBA" id="ARBA00022833"/>
    </source>
</evidence>
<feature type="domain" description="C2H2-type" evidence="10">
    <location>
        <begin position="53"/>
        <end position="75"/>
    </location>
</feature>
<accession>A0A6G1FS48</accession>
<dbReference type="InterPro" id="IPR022755">
    <property type="entry name" value="Znf_C2H2_jaz"/>
</dbReference>
<dbReference type="PROSITE" id="PS00028">
    <property type="entry name" value="ZINC_FINGER_C2H2_1"/>
    <property type="match status" value="1"/>
</dbReference>
<dbReference type="Pfam" id="PF12171">
    <property type="entry name" value="zf-C2H2_jaz"/>
    <property type="match status" value="1"/>
</dbReference>
<dbReference type="GeneID" id="54422141"/>
<keyword evidence="7" id="KW-0862">Zinc</keyword>